<proteinExistence type="predicted"/>
<dbReference type="AlphaFoldDB" id="A0A1G1KXZ7"/>
<evidence type="ECO:0000313" key="1">
    <source>
        <dbReference type="EMBL" id="OGW97771.1"/>
    </source>
</evidence>
<reference evidence="1 2" key="1">
    <citation type="journal article" date="2016" name="Nat. Commun.">
        <title>Thousands of microbial genomes shed light on interconnected biogeochemical processes in an aquifer system.</title>
        <authorList>
            <person name="Anantharaman K."/>
            <person name="Brown C.T."/>
            <person name="Hug L.A."/>
            <person name="Sharon I."/>
            <person name="Castelle C.J."/>
            <person name="Probst A.J."/>
            <person name="Thomas B.C."/>
            <person name="Singh A."/>
            <person name="Wilkins M.J."/>
            <person name="Karaoz U."/>
            <person name="Brodie E.L."/>
            <person name="Williams K.H."/>
            <person name="Hubbard S.S."/>
            <person name="Banfield J.F."/>
        </authorList>
    </citation>
    <scope>NUCLEOTIDE SEQUENCE [LARGE SCALE GENOMIC DNA]</scope>
</reference>
<accession>A0A1G1KXZ7</accession>
<protein>
    <submittedName>
        <fullName evidence="1">Uncharacterized protein</fullName>
    </submittedName>
</protein>
<comment type="caution">
    <text evidence="1">The sequence shown here is derived from an EMBL/GenBank/DDBJ whole genome shotgun (WGS) entry which is preliminary data.</text>
</comment>
<dbReference type="Proteomes" id="UP000178187">
    <property type="component" value="Unassembled WGS sequence"/>
</dbReference>
<gene>
    <name evidence="1" type="ORF">A3G33_08135</name>
</gene>
<dbReference type="EMBL" id="MHFR01000039">
    <property type="protein sequence ID" value="OGW97771.1"/>
    <property type="molecule type" value="Genomic_DNA"/>
</dbReference>
<organism evidence="1 2">
    <name type="scientific">Candidatus Danuiimicrobium aquiferis</name>
    <dbReference type="NCBI Taxonomy" id="1801832"/>
    <lineage>
        <taxon>Bacteria</taxon>
        <taxon>Pseudomonadati</taxon>
        <taxon>Candidatus Omnitrophota</taxon>
        <taxon>Candidatus Danuiimicrobium</taxon>
    </lineage>
</organism>
<evidence type="ECO:0000313" key="2">
    <source>
        <dbReference type="Proteomes" id="UP000178187"/>
    </source>
</evidence>
<sequence>MKGFRRIDMNRELSTKLKVFKQKHYRVIDQRAREDVNDAFVLRPSRDAAARIALEMYAERTSSRSIVKSIMMFPQQIRSEQCCATAKCVSVEDEGLPLPPEEWVMEKNNDLTPYIFAFTTFTGPPTAGWVCRSERSPLVSDLKRFLKGVGVGYEKKS</sequence>
<name>A0A1G1KXZ7_9BACT</name>